<dbReference type="EMBL" id="VSRR010000214">
    <property type="protein sequence ID" value="MPC12406.1"/>
    <property type="molecule type" value="Genomic_DNA"/>
</dbReference>
<comment type="caution">
    <text evidence="1">The sequence shown here is derived from an EMBL/GenBank/DDBJ whole genome shotgun (WGS) entry which is preliminary data.</text>
</comment>
<evidence type="ECO:0000313" key="1">
    <source>
        <dbReference type="EMBL" id="MPC12406.1"/>
    </source>
</evidence>
<reference evidence="1 2" key="1">
    <citation type="submission" date="2019-05" db="EMBL/GenBank/DDBJ databases">
        <title>Another draft genome of Portunus trituberculatus and its Hox gene families provides insights of decapod evolution.</title>
        <authorList>
            <person name="Jeong J.-H."/>
            <person name="Song I."/>
            <person name="Kim S."/>
            <person name="Choi T."/>
            <person name="Kim D."/>
            <person name="Ryu S."/>
            <person name="Kim W."/>
        </authorList>
    </citation>
    <scope>NUCLEOTIDE SEQUENCE [LARGE SCALE GENOMIC DNA]</scope>
    <source>
        <tissue evidence="1">Muscle</tissue>
    </source>
</reference>
<organism evidence="1 2">
    <name type="scientific">Portunus trituberculatus</name>
    <name type="common">Swimming crab</name>
    <name type="synonym">Neptunus trituberculatus</name>
    <dbReference type="NCBI Taxonomy" id="210409"/>
    <lineage>
        <taxon>Eukaryota</taxon>
        <taxon>Metazoa</taxon>
        <taxon>Ecdysozoa</taxon>
        <taxon>Arthropoda</taxon>
        <taxon>Crustacea</taxon>
        <taxon>Multicrustacea</taxon>
        <taxon>Malacostraca</taxon>
        <taxon>Eumalacostraca</taxon>
        <taxon>Eucarida</taxon>
        <taxon>Decapoda</taxon>
        <taxon>Pleocyemata</taxon>
        <taxon>Brachyura</taxon>
        <taxon>Eubrachyura</taxon>
        <taxon>Portunoidea</taxon>
        <taxon>Portunidae</taxon>
        <taxon>Portuninae</taxon>
        <taxon>Portunus</taxon>
    </lineage>
</organism>
<accession>A0A5B7CVQ5</accession>
<sequence length="87" mass="9947">MEFLNSGEIFPSYIKKKEKKIQEGSGRTGQDERSCYTAPAHQLLEVRSSSKESSKSSTVDRGRCWRFPSQLGLECDKYASQWGRQPK</sequence>
<gene>
    <name evidence="1" type="ORF">E2C01_005097</name>
</gene>
<proteinExistence type="predicted"/>
<evidence type="ECO:0000313" key="2">
    <source>
        <dbReference type="Proteomes" id="UP000324222"/>
    </source>
</evidence>
<protein>
    <submittedName>
        <fullName evidence="1">Uncharacterized protein</fullName>
    </submittedName>
</protein>
<name>A0A5B7CVQ5_PORTR</name>
<dbReference type="Proteomes" id="UP000324222">
    <property type="component" value="Unassembled WGS sequence"/>
</dbReference>
<keyword evidence="2" id="KW-1185">Reference proteome</keyword>
<dbReference type="AlphaFoldDB" id="A0A5B7CVQ5"/>